<keyword evidence="7" id="KW-1185">Reference proteome</keyword>
<keyword evidence="5" id="KW-0408">Iron</keyword>
<dbReference type="SUPFAM" id="SSF48264">
    <property type="entry name" value="Cytochrome P450"/>
    <property type="match status" value="1"/>
</dbReference>
<keyword evidence="4" id="KW-0560">Oxidoreductase</keyword>
<evidence type="ECO:0000256" key="4">
    <source>
        <dbReference type="ARBA" id="ARBA00023002"/>
    </source>
</evidence>
<dbReference type="InterPro" id="IPR036396">
    <property type="entry name" value="Cyt_P450_sf"/>
</dbReference>
<dbReference type="Gene3D" id="1.10.630.10">
    <property type="entry name" value="Cytochrome P450"/>
    <property type="match status" value="1"/>
</dbReference>
<dbReference type="EMBL" id="JAGPNK010000006">
    <property type="protein sequence ID" value="KAH7319688.1"/>
    <property type="molecule type" value="Genomic_DNA"/>
</dbReference>
<dbReference type="GO" id="GO:0020037">
    <property type="term" value="F:heme binding"/>
    <property type="evidence" value="ECO:0007669"/>
    <property type="project" value="InterPro"/>
</dbReference>
<dbReference type="InterPro" id="IPR001128">
    <property type="entry name" value="Cyt_P450"/>
</dbReference>
<evidence type="ECO:0000313" key="6">
    <source>
        <dbReference type="EMBL" id="KAH7319688.1"/>
    </source>
</evidence>
<evidence type="ECO:0000256" key="3">
    <source>
        <dbReference type="ARBA" id="ARBA00022723"/>
    </source>
</evidence>
<reference evidence="6" key="1">
    <citation type="journal article" date="2021" name="Nat. Commun.">
        <title>Genetic determinants of endophytism in the Arabidopsis root mycobiome.</title>
        <authorList>
            <person name="Mesny F."/>
            <person name="Miyauchi S."/>
            <person name="Thiergart T."/>
            <person name="Pickel B."/>
            <person name="Atanasova L."/>
            <person name="Karlsson M."/>
            <person name="Huettel B."/>
            <person name="Barry K.W."/>
            <person name="Haridas S."/>
            <person name="Chen C."/>
            <person name="Bauer D."/>
            <person name="Andreopoulos W."/>
            <person name="Pangilinan J."/>
            <person name="LaButti K."/>
            <person name="Riley R."/>
            <person name="Lipzen A."/>
            <person name="Clum A."/>
            <person name="Drula E."/>
            <person name="Henrissat B."/>
            <person name="Kohler A."/>
            <person name="Grigoriev I.V."/>
            <person name="Martin F.M."/>
            <person name="Hacquard S."/>
        </authorList>
    </citation>
    <scope>NUCLEOTIDE SEQUENCE</scope>
    <source>
        <strain evidence="6">MPI-CAGE-CH-0235</strain>
    </source>
</reference>
<dbReference type="GO" id="GO:0016705">
    <property type="term" value="F:oxidoreductase activity, acting on paired donors, with incorporation or reduction of molecular oxygen"/>
    <property type="evidence" value="ECO:0007669"/>
    <property type="project" value="InterPro"/>
</dbReference>
<evidence type="ECO:0000256" key="1">
    <source>
        <dbReference type="ARBA" id="ARBA00004685"/>
    </source>
</evidence>
<comment type="caution">
    <text evidence="6">The sequence shown here is derived from an EMBL/GenBank/DDBJ whole genome shotgun (WGS) entry which is preliminary data.</text>
</comment>
<accession>A0A8K0SVN8</accession>
<feature type="non-terminal residue" evidence="6">
    <location>
        <position position="420"/>
    </location>
</feature>
<dbReference type="PANTHER" id="PTHR24296">
    <property type="entry name" value="CYTOCHROME P450"/>
    <property type="match status" value="1"/>
</dbReference>
<proteinExistence type="inferred from homology"/>
<dbReference type="Proteomes" id="UP000813444">
    <property type="component" value="Unassembled WGS sequence"/>
</dbReference>
<gene>
    <name evidence="6" type="ORF">B0I35DRAFT_429585</name>
</gene>
<dbReference type="Pfam" id="PF00067">
    <property type="entry name" value="p450"/>
    <property type="match status" value="1"/>
</dbReference>
<protein>
    <submittedName>
        <fullName evidence="6">Cytochrome P450</fullName>
    </submittedName>
</protein>
<dbReference type="GO" id="GO:0004497">
    <property type="term" value="F:monooxygenase activity"/>
    <property type="evidence" value="ECO:0007669"/>
    <property type="project" value="InterPro"/>
</dbReference>
<name>A0A8K0SVN8_9HYPO</name>
<dbReference type="InterPro" id="IPR002401">
    <property type="entry name" value="Cyt_P450_E_grp-I"/>
</dbReference>
<dbReference type="PRINTS" id="PR00463">
    <property type="entry name" value="EP450I"/>
</dbReference>
<evidence type="ECO:0000256" key="2">
    <source>
        <dbReference type="ARBA" id="ARBA00010617"/>
    </source>
</evidence>
<organism evidence="6 7">
    <name type="scientific">Stachybotrys elegans</name>
    <dbReference type="NCBI Taxonomy" id="80388"/>
    <lineage>
        <taxon>Eukaryota</taxon>
        <taxon>Fungi</taxon>
        <taxon>Dikarya</taxon>
        <taxon>Ascomycota</taxon>
        <taxon>Pezizomycotina</taxon>
        <taxon>Sordariomycetes</taxon>
        <taxon>Hypocreomycetidae</taxon>
        <taxon>Hypocreales</taxon>
        <taxon>Stachybotryaceae</taxon>
        <taxon>Stachybotrys</taxon>
    </lineage>
</organism>
<comment type="similarity">
    <text evidence="2">Belongs to the cytochrome P450 family.</text>
</comment>
<dbReference type="OrthoDB" id="1470350at2759"/>
<dbReference type="PRINTS" id="PR00385">
    <property type="entry name" value="P450"/>
</dbReference>
<dbReference type="AlphaFoldDB" id="A0A8K0SVN8"/>
<dbReference type="GO" id="GO:0005506">
    <property type="term" value="F:iron ion binding"/>
    <property type="evidence" value="ECO:0007669"/>
    <property type="project" value="InterPro"/>
</dbReference>
<keyword evidence="3" id="KW-0479">Metal-binding</keyword>
<sequence>MASQMLSNPVLGLIGAAALAASVSYLFLAQPRITRSDGKPLKPAPNTLPLVGNGLFFLQARQILLAWFVRCQRTAGLETLALRVPSLPPGAVVHDPRIVDFIFRNEECFKKGEFVTERIFDLFGHGIINVDGPLWRAQRRAGTHFLSVRNLRVLTDVALPRYLDDAVRSLEARADGSTVVDLQAVMMELTAQLVGKMAYGMEMHADDDFTVAFDRASGYTAERFQNPLWKLTEVFTGAQYRTCLATVKSFGRRIVASAVAASATEGEKGEGEEDAELDSVSGSLIKSLMAAINDETLVADAALNYLSAGRDTVAQALTWTFYMLMRHAGAAEKLREELAAAAAAGGSAAAAETAEQQPLPSPASLPYAMAVFYETMRLYPPIPLEIKQAQQAVTLPDGTHLPRLSVVLWCTWALNRSRET</sequence>
<evidence type="ECO:0000256" key="5">
    <source>
        <dbReference type="ARBA" id="ARBA00023004"/>
    </source>
</evidence>
<evidence type="ECO:0000313" key="7">
    <source>
        <dbReference type="Proteomes" id="UP000813444"/>
    </source>
</evidence>
<comment type="pathway">
    <text evidence="1">Mycotoxin biosynthesis.</text>
</comment>